<sequence>MAVELRLPEAAESSTEAGVRPIRYWNGTPVPYITAWSGEQGPGQPIKRIRGRGGTGLGFQDEHHFDRQYGVLWARKPVTRGGRPVFDEVHPLRQRQAMSRLLCQVCGGPTGSRRDERSLFMVASPSGRLIEEGQVVVAPPVHRVCAEEAREHCPSLRKGWTAALVGYAPVWGVSGQIFDPDTLDLLPGDKNGMNKVPFTASTLLRWTLAAALMVALKDVLPVADLAEAIEGGAG</sequence>
<accession>A0ABT2B402</accession>
<name>A0ABT2B402_9ACTN</name>
<reference evidence="1 2" key="1">
    <citation type="submission" date="2022-08" db="EMBL/GenBank/DDBJ databases">
        <authorList>
            <person name="Somphong A."/>
            <person name="Phongsopitanun W."/>
        </authorList>
    </citation>
    <scope>NUCLEOTIDE SEQUENCE [LARGE SCALE GENOMIC DNA]</scope>
    <source>
        <strain evidence="1 2">LP11</strain>
    </source>
</reference>
<proteinExistence type="predicted"/>
<evidence type="ECO:0000313" key="2">
    <source>
        <dbReference type="Proteomes" id="UP001205612"/>
    </source>
</evidence>
<evidence type="ECO:0000313" key="1">
    <source>
        <dbReference type="EMBL" id="MCS0602673.1"/>
    </source>
</evidence>
<dbReference type="EMBL" id="JANUGP010000010">
    <property type="protein sequence ID" value="MCS0602673.1"/>
    <property type="molecule type" value="Genomic_DNA"/>
</dbReference>
<protein>
    <recommendedName>
        <fullName evidence="3">HNH endonuclease</fullName>
    </recommendedName>
</protein>
<dbReference type="Proteomes" id="UP001205612">
    <property type="component" value="Unassembled WGS sequence"/>
</dbReference>
<comment type="caution">
    <text evidence="1">The sequence shown here is derived from an EMBL/GenBank/DDBJ whole genome shotgun (WGS) entry which is preliminary data.</text>
</comment>
<organism evidence="1 2">
    <name type="scientific">Streptomyces pyxinicus</name>
    <dbReference type="NCBI Taxonomy" id="2970331"/>
    <lineage>
        <taxon>Bacteria</taxon>
        <taxon>Bacillati</taxon>
        <taxon>Actinomycetota</taxon>
        <taxon>Actinomycetes</taxon>
        <taxon>Kitasatosporales</taxon>
        <taxon>Streptomycetaceae</taxon>
        <taxon>Streptomyces</taxon>
    </lineage>
</organism>
<dbReference type="RefSeq" id="WP_258779180.1">
    <property type="nucleotide sequence ID" value="NZ_JANUGP010000010.1"/>
</dbReference>
<keyword evidence="2" id="KW-1185">Reference proteome</keyword>
<gene>
    <name evidence="1" type="ORF">NX794_15850</name>
</gene>
<evidence type="ECO:0008006" key="3">
    <source>
        <dbReference type="Google" id="ProtNLM"/>
    </source>
</evidence>